<accession>A0A4Q9MYY1</accession>
<feature type="region of interest" description="Disordered" evidence="1">
    <location>
        <begin position="1005"/>
        <end position="1126"/>
    </location>
</feature>
<name>A0A4Q9MYY1_9APHY</name>
<evidence type="ECO:0000256" key="1">
    <source>
        <dbReference type="SAM" id="MobiDB-lite"/>
    </source>
</evidence>
<dbReference type="EMBL" id="ML143397">
    <property type="protein sequence ID" value="TBU31791.1"/>
    <property type="molecule type" value="Genomic_DNA"/>
</dbReference>
<reference evidence="2" key="1">
    <citation type="submission" date="2019-01" db="EMBL/GenBank/DDBJ databases">
        <title>Draft genome sequences of three monokaryotic isolates of the white-rot basidiomycete fungus Dichomitus squalens.</title>
        <authorList>
            <consortium name="DOE Joint Genome Institute"/>
            <person name="Lopez S.C."/>
            <person name="Andreopoulos B."/>
            <person name="Pangilinan J."/>
            <person name="Lipzen A."/>
            <person name="Riley R."/>
            <person name="Ahrendt S."/>
            <person name="Ng V."/>
            <person name="Barry K."/>
            <person name="Daum C."/>
            <person name="Grigoriev I.V."/>
            <person name="Hilden K.S."/>
            <person name="Makela M.R."/>
            <person name="de Vries R.P."/>
        </authorList>
    </citation>
    <scope>NUCLEOTIDE SEQUENCE [LARGE SCALE GENOMIC DNA]</scope>
    <source>
        <strain evidence="2">OM18370.1</strain>
    </source>
</reference>
<feature type="compositionally biased region" description="Polar residues" evidence="1">
    <location>
        <begin position="796"/>
        <end position="817"/>
    </location>
</feature>
<feature type="compositionally biased region" description="Pro residues" evidence="1">
    <location>
        <begin position="27"/>
        <end position="38"/>
    </location>
</feature>
<feature type="compositionally biased region" description="Basic and acidic residues" evidence="1">
    <location>
        <begin position="345"/>
        <end position="360"/>
    </location>
</feature>
<organism evidence="2">
    <name type="scientific">Dichomitus squalens</name>
    <dbReference type="NCBI Taxonomy" id="114155"/>
    <lineage>
        <taxon>Eukaryota</taxon>
        <taxon>Fungi</taxon>
        <taxon>Dikarya</taxon>
        <taxon>Basidiomycota</taxon>
        <taxon>Agaricomycotina</taxon>
        <taxon>Agaricomycetes</taxon>
        <taxon>Polyporales</taxon>
        <taxon>Polyporaceae</taxon>
        <taxon>Dichomitus</taxon>
    </lineage>
</organism>
<feature type="compositionally biased region" description="Low complexity" evidence="1">
    <location>
        <begin position="182"/>
        <end position="208"/>
    </location>
</feature>
<dbReference type="AlphaFoldDB" id="A0A4Q9MYY1"/>
<feature type="compositionally biased region" description="Basic and acidic residues" evidence="1">
    <location>
        <begin position="1059"/>
        <end position="1074"/>
    </location>
</feature>
<proteinExistence type="predicted"/>
<feature type="compositionally biased region" description="Basic and acidic residues" evidence="1">
    <location>
        <begin position="1088"/>
        <end position="1099"/>
    </location>
</feature>
<gene>
    <name evidence="2" type="ORF">BD311DRAFT_775768</name>
</gene>
<feature type="compositionally biased region" description="Polar residues" evidence="1">
    <location>
        <begin position="922"/>
        <end position="931"/>
    </location>
</feature>
<feature type="region of interest" description="Disordered" evidence="1">
    <location>
        <begin position="599"/>
        <end position="620"/>
    </location>
</feature>
<feature type="compositionally biased region" description="Polar residues" evidence="1">
    <location>
        <begin position="1005"/>
        <end position="1019"/>
    </location>
</feature>
<feature type="compositionally biased region" description="Low complexity" evidence="1">
    <location>
        <begin position="1043"/>
        <end position="1058"/>
    </location>
</feature>
<feature type="compositionally biased region" description="Acidic residues" evidence="1">
    <location>
        <begin position="107"/>
        <end position="120"/>
    </location>
</feature>
<feature type="compositionally biased region" description="Polar residues" evidence="1">
    <location>
        <begin position="77"/>
        <end position="87"/>
    </location>
</feature>
<feature type="compositionally biased region" description="Polar residues" evidence="1">
    <location>
        <begin position="1"/>
        <end position="12"/>
    </location>
</feature>
<feature type="compositionally biased region" description="Low complexity" evidence="1">
    <location>
        <begin position="270"/>
        <end position="279"/>
    </location>
</feature>
<feature type="compositionally biased region" description="Low complexity" evidence="1">
    <location>
        <begin position="39"/>
        <end position="66"/>
    </location>
</feature>
<feature type="compositionally biased region" description="Low complexity" evidence="1">
    <location>
        <begin position="500"/>
        <end position="514"/>
    </location>
</feature>
<dbReference type="Proteomes" id="UP000292957">
    <property type="component" value="Unassembled WGS sequence"/>
</dbReference>
<feature type="region of interest" description="Disordered" evidence="1">
    <location>
        <begin position="1"/>
        <end position="576"/>
    </location>
</feature>
<feature type="compositionally biased region" description="Basic and acidic residues" evidence="1">
    <location>
        <begin position="121"/>
        <end position="131"/>
    </location>
</feature>
<feature type="region of interest" description="Disordered" evidence="1">
    <location>
        <begin position="740"/>
        <end position="937"/>
    </location>
</feature>
<sequence>MTPRSVQVSKSRPLSAIFLGSAGSTPPALPDLPEPPSPSTSSNASGLPSPPATNSTGSGSVGKGSTDAGSLRHRTPSSRPNSSDTSMSGGGVGDRSYDYRKKRSSFIEDEDDADENENDEDHTARFDERRRSLNKGADNASALQRVKSLTQRNRMVLDKLTSISRLNSPVPSNHSRSPRSPPTAGSTSSSSTSATSSRLSSSQNRPSSVTNSSVDGRRGDTQLSGSETERESQRHSTRSTSSDGRTTPPPSAFSIPEIRGASSIRQRRISAPASPGKARAAARDKDRESPGPSRTPRKRVSVAHSVDESYGHYRSDDEDVTAAALAAVASSRRSPTGGKKGRQLLPREFRDRKLSDEKVTSNEPATPRRSSSRAELGRASPSPRKTRISTSDPPGSPRRLGQARYSTVRELTRKHQLRWMSEDLSSPSREQPDQSFDGPGRRQGHRTGSSEGLLGTAGGRSLIGEGLRAAGLTKRRDEDVFTSPNGHVPAPMAAQRTRSSGDSSIISSSEGDSSYGRSLEGDARVEEGVGPPYNPKTPMHASLRVRPLSGTAARPGTSMAALHHDDPAPPRTAPPALRTYKSTYALPDRNLEEFKRQPLDRSSPFGTIRSSTVQSGLREASTDHRRLMLEALTMFESQLSRLPPMGQTSTSTIPEVFQSAQQLVHTLDKLNAMLKEGTNKALEAQIDAELADYKDGVDLPELWREVGSDHRENLRVSDEVVRNMTGFLLGVGKILRETTSSSQHLRTMSLDEEVARRLTPEVQLNGRGRDSDGRRSREARRSWEPGKDTGRLVARLSSSERNGRTGSRPPSSMNMLRSSTATSSSEGRSVAEANDGTPATVRQAAPVSAPTTAARRLYTPRERLDTTTTAFSPGQVDSPADYEPSPTPISRQSHVSFPDRRALPPLAVPPSLPTLPSESLIARSNTASTTAADKLSRRKISASSIVTIRPESSPFTPSIKPPNPTTAVTTATVSTSYDANPPPFPMLRSESGSSSRTNGVTFSRATATSVSSTLSGLQQQHERGARNRKVSYNSMFTNPTPAPVLAPAAPISSSQSGSESERERDRDRDRDSRARTISTRPRASLEGSRADERPVDAVRRSLATTVSYSAQRKERRRTITEIFSQR</sequence>
<feature type="compositionally biased region" description="Basic and acidic residues" evidence="1">
    <location>
        <begin position="305"/>
        <end position="315"/>
    </location>
</feature>
<dbReference type="OrthoDB" id="3358078at2759"/>
<evidence type="ECO:0000313" key="2">
    <source>
        <dbReference type="EMBL" id="TBU31791.1"/>
    </source>
</evidence>
<feature type="compositionally biased region" description="Polar residues" evidence="1">
    <location>
        <begin position="604"/>
        <end position="615"/>
    </location>
</feature>
<feature type="compositionally biased region" description="Basic and acidic residues" evidence="1">
    <location>
        <begin position="767"/>
        <end position="790"/>
    </location>
</feature>
<protein>
    <submittedName>
        <fullName evidence="2">Uncharacterized protein</fullName>
    </submittedName>
</protein>